<comment type="caution">
    <text evidence="6">The sequence shown here is derived from an EMBL/GenBank/DDBJ whole genome shotgun (WGS) entry which is preliminary data.</text>
</comment>
<feature type="domain" description="HTH cro/C1-type" evidence="5">
    <location>
        <begin position="61"/>
        <end position="114"/>
    </location>
</feature>
<keyword evidence="2" id="KW-0238">DNA-binding</keyword>
<dbReference type="InterPro" id="IPR018062">
    <property type="entry name" value="HTH_AraC-typ_CS"/>
</dbReference>
<dbReference type="SMART" id="SM00342">
    <property type="entry name" value="HTH_ARAC"/>
    <property type="match status" value="1"/>
</dbReference>
<dbReference type="InterPro" id="IPR018060">
    <property type="entry name" value="HTH_AraC"/>
</dbReference>
<evidence type="ECO:0000313" key="6">
    <source>
        <dbReference type="EMBL" id="GAA4048976.1"/>
    </source>
</evidence>
<evidence type="ECO:0000256" key="1">
    <source>
        <dbReference type="ARBA" id="ARBA00023015"/>
    </source>
</evidence>
<proteinExistence type="predicted"/>
<dbReference type="Proteomes" id="UP001500426">
    <property type="component" value="Unassembled WGS sequence"/>
</dbReference>
<dbReference type="Gene3D" id="1.10.10.60">
    <property type="entry name" value="Homeodomain-like"/>
    <property type="match status" value="1"/>
</dbReference>
<evidence type="ECO:0000256" key="3">
    <source>
        <dbReference type="ARBA" id="ARBA00023163"/>
    </source>
</evidence>
<name>A0ABP7UP81_9FLAO</name>
<keyword evidence="1" id="KW-0805">Transcription regulation</keyword>
<dbReference type="Pfam" id="PF12833">
    <property type="entry name" value="HTH_18"/>
    <property type="match status" value="1"/>
</dbReference>
<evidence type="ECO:0000259" key="5">
    <source>
        <dbReference type="PROSITE" id="PS50943"/>
    </source>
</evidence>
<organism evidence="6 7">
    <name type="scientific">Flavobacterium chungnamense</name>
    <dbReference type="NCBI Taxonomy" id="706182"/>
    <lineage>
        <taxon>Bacteria</taxon>
        <taxon>Pseudomonadati</taxon>
        <taxon>Bacteroidota</taxon>
        <taxon>Flavobacteriia</taxon>
        <taxon>Flavobacteriales</taxon>
        <taxon>Flavobacteriaceae</taxon>
        <taxon>Flavobacterium</taxon>
    </lineage>
</organism>
<protein>
    <recommendedName>
        <fullName evidence="8">HTH araC/xylS-type domain-containing protein</fullName>
    </recommendedName>
</protein>
<dbReference type="CDD" id="cd00093">
    <property type="entry name" value="HTH_XRE"/>
    <property type="match status" value="1"/>
</dbReference>
<accession>A0ABP7UP81</accession>
<sequence>MGFNALYKKIELQKNKTFSLLEVWILNHDVEINNKQDELLKEKIVPDLLNNLKEIENLVLFKKCFRNQKITQKEIAENLNIPKSHVNFIFKYHSKISFNEFKKIIRVYDAINLIESGYLKLNTLNALAEKVGFSSYNPFFTSFKEITGLNPHQYIKELQFK</sequence>
<evidence type="ECO:0008006" key="8">
    <source>
        <dbReference type="Google" id="ProtNLM"/>
    </source>
</evidence>
<dbReference type="PANTHER" id="PTHR43280">
    <property type="entry name" value="ARAC-FAMILY TRANSCRIPTIONAL REGULATOR"/>
    <property type="match status" value="1"/>
</dbReference>
<gene>
    <name evidence="6" type="ORF">GCM10022388_13420</name>
</gene>
<evidence type="ECO:0000313" key="7">
    <source>
        <dbReference type="Proteomes" id="UP001500426"/>
    </source>
</evidence>
<dbReference type="EMBL" id="BAABCS010000014">
    <property type="protein sequence ID" value="GAA4048976.1"/>
    <property type="molecule type" value="Genomic_DNA"/>
</dbReference>
<dbReference type="PANTHER" id="PTHR43280:SF2">
    <property type="entry name" value="HTH-TYPE TRANSCRIPTIONAL REGULATOR EXSA"/>
    <property type="match status" value="1"/>
</dbReference>
<keyword evidence="3" id="KW-0804">Transcription</keyword>
<dbReference type="SUPFAM" id="SSF46689">
    <property type="entry name" value="Homeodomain-like"/>
    <property type="match status" value="1"/>
</dbReference>
<reference evidence="7" key="1">
    <citation type="journal article" date="2019" name="Int. J. Syst. Evol. Microbiol.">
        <title>The Global Catalogue of Microorganisms (GCM) 10K type strain sequencing project: providing services to taxonomists for standard genome sequencing and annotation.</title>
        <authorList>
            <consortium name="The Broad Institute Genomics Platform"/>
            <consortium name="The Broad Institute Genome Sequencing Center for Infectious Disease"/>
            <person name="Wu L."/>
            <person name="Ma J."/>
        </authorList>
    </citation>
    <scope>NUCLEOTIDE SEQUENCE [LARGE SCALE GENOMIC DNA]</scope>
    <source>
        <strain evidence="7">JCM 17068</strain>
    </source>
</reference>
<dbReference type="PROSITE" id="PS50943">
    <property type="entry name" value="HTH_CROC1"/>
    <property type="match status" value="1"/>
</dbReference>
<dbReference type="PROSITE" id="PS01124">
    <property type="entry name" value="HTH_ARAC_FAMILY_2"/>
    <property type="match status" value="1"/>
</dbReference>
<keyword evidence="7" id="KW-1185">Reference proteome</keyword>
<evidence type="ECO:0000259" key="4">
    <source>
        <dbReference type="PROSITE" id="PS01124"/>
    </source>
</evidence>
<dbReference type="InterPro" id="IPR001387">
    <property type="entry name" value="Cro/C1-type_HTH"/>
</dbReference>
<dbReference type="InterPro" id="IPR009057">
    <property type="entry name" value="Homeodomain-like_sf"/>
</dbReference>
<feature type="domain" description="HTH araC/xylS-type" evidence="4">
    <location>
        <begin position="42"/>
        <end position="157"/>
    </location>
</feature>
<evidence type="ECO:0000256" key="2">
    <source>
        <dbReference type="ARBA" id="ARBA00023125"/>
    </source>
</evidence>
<dbReference type="PROSITE" id="PS00041">
    <property type="entry name" value="HTH_ARAC_FAMILY_1"/>
    <property type="match status" value="1"/>
</dbReference>